<dbReference type="OrthoDB" id="7985781at2759"/>
<accession>A0A0P8Y6H3</accession>
<dbReference type="EMBL" id="CH902619">
    <property type="protein sequence ID" value="KPU76992.1"/>
    <property type="molecule type" value="Genomic_DNA"/>
</dbReference>
<feature type="transmembrane region" description="Helical" evidence="1">
    <location>
        <begin position="75"/>
        <end position="95"/>
    </location>
</feature>
<dbReference type="InParanoid" id="A0A0P8Y6H3"/>
<dbReference type="SMART" id="SM00714">
    <property type="entry name" value="LITAF"/>
    <property type="match status" value="1"/>
</dbReference>
<dbReference type="KEGG" id="dan:6496415"/>
<proteinExistence type="predicted"/>
<dbReference type="InterPro" id="IPR006629">
    <property type="entry name" value="LITAF"/>
</dbReference>
<sequence>MSRGINLDADLDVVQGGDTNSVATTATLEERPGKPKVRFFSIGPNTSQVRCPLCHKNAKIETIDMGGCFSQLTCLLSTLSLCFPIFALACVYYSCLQGRLKTKRAFCSKCGGHLGFHWRPV</sequence>
<evidence type="ECO:0000259" key="2">
    <source>
        <dbReference type="PROSITE" id="PS51837"/>
    </source>
</evidence>
<dbReference type="PROSITE" id="PS51837">
    <property type="entry name" value="LITAF"/>
    <property type="match status" value="1"/>
</dbReference>
<gene>
    <name evidence="3" type="primary">Dana\GF13576</name>
    <name evidence="3" type="synonym">dana_GLEANR_13589</name>
    <name evidence="3" type="ORF">GF13576</name>
</gene>
<keyword evidence="1" id="KW-1133">Transmembrane helix</keyword>
<evidence type="ECO:0000313" key="4">
    <source>
        <dbReference type="Proteomes" id="UP000007801"/>
    </source>
</evidence>
<name>A0A0P8Y6H3_DROAN</name>
<reference evidence="3 4" key="1">
    <citation type="journal article" date="2007" name="Nature">
        <title>Evolution of genes and genomes on the Drosophila phylogeny.</title>
        <authorList>
            <consortium name="Drosophila 12 Genomes Consortium"/>
            <person name="Clark A.G."/>
            <person name="Eisen M.B."/>
            <person name="Smith D.R."/>
            <person name="Bergman C.M."/>
            <person name="Oliver B."/>
            <person name="Markow T.A."/>
            <person name="Kaufman T.C."/>
            <person name="Kellis M."/>
            <person name="Gelbart W."/>
            <person name="Iyer V.N."/>
            <person name="Pollard D.A."/>
            <person name="Sackton T.B."/>
            <person name="Larracuente A.M."/>
            <person name="Singh N.D."/>
            <person name="Abad J.P."/>
            <person name="Abt D.N."/>
            <person name="Adryan B."/>
            <person name="Aguade M."/>
            <person name="Akashi H."/>
            <person name="Anderson W.W."/>
            <person name="Aquadro C.F."/>
            <person name="Ardell D.H."/>
            <person name="Arguello R."/>
            <person name="Artieri C.G."/>
            <person name="Barbash D.A."/>
            <person name="Barker D."/>
            <person name="Barsanti P."/>
            <person name="Batterham P."/>
            <person name="Batzoglou S."/>
            <person name="Begun D."/>
            <person name="Bhutkar A."/>
            <person name="Blanco E."/>
            <person name="Bosak S.A."/>
            <person name="Bradley R.K."/>
            <person name="Brand A.D."/>
            <person name="Brent M.R."/>
            <person name="Brooks A.N."/>
            <person name="Brown R.H."/>
            <person name="Butlin R.K."/>
            <person name="Caggese C."/>
            <person name="Calvi B.R."/>
            <person name="Bernardo de Carvalho A."/>
            <person name="Caspi A."/>
            <person name="Castrezana S."/>
            <person name="Celniker S.E."/>
            <person name="Chang J.L."/>
            <person name="Chapple C."/>
            <person name="Chatterji S."/>
            <person name="Chinwalla A."/>
            <person name="Civetta A."/>
            <person name="Clifton S.W."/>
            <person name="Comeron J.M."/>
            <person name="Costello J.C."/>
            <person name="Coyne J.A."/>
            <person name="Daub J."/>
            <person name="David R.G."/>
            <person name="Delcher A.L."/>
            <person name="Delehaunty K."/>
            <person name="Do C.B."/>
            <person name="Ebling H."/>
            <person name="Edwards K."/>
            <person name="Eickbush T."/>
            <person name="Evans J.D."/>
            <person name="Filipski A."/>
            <person name="Findeiss S."/>
            <person name="Freyhult E."/>
            <person name="Fulton L."/>
            <person name="Fulton R."/>
            <person name="Garcia A.C."/>
            <person name="Gardiner A."/>
            <person name="Garfield D.A."/>
            <person name="Garvin B.E."/>
            <person name="Gibson G."/>
            <person name="Gilbert D."/>
            <person name="Gnerre S."/>
            <person name="Godfrey J."/>
            <person name="Good R."/>
            <person name="Gotea V."/>
            <person name="Gravely B."/>
            <person name="Greenberg A.J."/>
            <person name="Griffiths-Jones S."/>
            <person name="Gross S."/>
            <person name="Guigo R."/>
            <person name="Gustafson E.A."/>
            <person name="Haerty W."/>
            <person name="Hahn M.W."/>
            <person name="Halligan D.L."/>
            <person name="Halpern A.L."/>
            <person name="Halter G.M."/>
            <person name="Han M.V."/>
            <person name="Heger A."/>
            <person name="Hillier L."/>
            <person name="Hinrichs A.S."/>
            <person name="Holmes I."/>
            <person name="Hoskins R.A."/>
            <person name="Hubisz M.J."/>
            <person name="Hultmark D."/>
            <person name="Huntley M.A."/>
            <person name="Jaffe D.B."/>
            <person name="Jagadeeshan S."/>
            <person name="Jeck W.R."/>
            <person name="Johnson J."/>
            <person name="Jones C.D."/>
            <person name="Jordan W.C."/>
            <person name="Karpen G.H."/>
            <person name="Kataoka E."/>
            <person name="Keightley P.D."/>
            <person name="Kheradpour P."/>
            <person name="Kirkness E.F."/>
            <person name="Koerich L.B."/>
            <person name="Kristiansen K."/>
            <person name="Kudrna D."/>
            <person name="Kulathinal R.J."/>
            <person name="Kumar S."/>
            <person name="Kwok R."/>
            <person name="Lander E."/>
            <person name="Langley C.H."/>
            <person name="Lapoint R."/>
            <person name="Lazzaro B.P."/>
            <person name="Lee S.J."/>
            <person name="Levesque L."/>
            <person name="Li R."/>
            <person name="Lin C.F."/>
            <person name="Lin M.F."/>
            <person name="Lindblad-Toh K."/>
            <person name="Llopart A."/>
            <person name="Long M."/>
            <person name="Low L."/>
            <person name="Lozovsky E."/>
            <person name="Lu J."/>
            <person name="Luo M."/>
            <person name="Machado C.A."/>
            <person name="Makalowski W."/>
            <person name="Marzo M."/>
            <person name="Matsuda M."/>
            <person name="Matzkin L."/>
            <person name="McAllister B."/>
            <person name="McBride C.S."/>
            <person name="McKernan B."/>
            <person name="McKernan K."/>
            <person name="Mendez-Lago M."/>
            <person name="Minx P."/>
            <person name="Mollenhauer M.U."/>
            <person name="Montooth K."/>
            <person name="Mount S.M."/>
            <person name="Mu X."/>
            <person name="Myers E."/>
            <person name="Negre B."/>
            <person name="Newfeld S."/>
            <person name="Nielsen R."/>
            <person name="Noor M.A."/>
            <person name="O'Grady P."/>
            <person name="Pachter L."/>
            <person name="Papaceit M."/>
            <person name="Parisi M.J."/>
            <person name="Parisi M."/>
            <person name="Parts L."/>
            <person name="Pedersen J.S."/>
            <person name="Pesole G."/>
            <person name="Phillippy A.M."/>
            <person name="Ponting C.P."/>
            <person name="Pop M."/>
            <person name="Porcelli D."/>
            <person name="Powell J.R."/>
            <person name="Prohaska S."/>
            <person name="Pruitt K."/>
            <person name="Puig M."/>
            <person name="Quesneville H."/>
            <person name="Ram K.R."/>
            <person name="Rand D."/>
            <person name="Rasmussen M.D."/>
            <person name="Reed L.K."/>
            <person name="Reenan R."/>
            <person name="Reily A."/>
            <person name="Remington K.A."/>
            <person name="Rieger T.T."/>
            <person name="Ritchie M.G."/>
            <person name="Robin C."/>
            <person name="Rogers Y.H."/>
            <person name="Rohde C."/>
            <person name="Rozas J."/>
            <person name="Rubenfield M.J."/>
            <person name="Ruiz A."/>
            <person name="Russo S."/>
            <person name="Salzberg S.L."/>
            <person name="Sanchez-Gracia A."/>
            <person name="Saranga D.J."/>
            <person name="Sato H."/>
            <person name="Schaeffer S.W."/>
            <person name="Schatz M.C."/>
            <person name="Schlenke T."/>
            <person name="Schwartz R."/>
            <person name="Segarra C."/>
            <person name="Singh R.S."/>
            <person name="Sirot L."/>
            <person name="Sirota M."/>
            <person name="Sisneros N.B."/>
            <person name="Smith C.D."/>
            <person name="Smith T.F."/>
            <person name="Spieth J."/>
            <person name="Stage D.E."/>
            <person name="Stark A."/>
            <person name="Stephan W."/>
            <person name="Strausberg R.L."/>
            <person name="Strempel S."/>
            <person name="Sturgill D."/>
            <person name="Sutton G."/>
            <person name="Sutton G.G."/>
            <person name="Tao W."/>
            <person name="Teichmann S."/>
            <person name="Tobari Y.N."/>
            <person name="Tomimura Y."/>
            <person name="Tsolas J.M."/>
            <person name="Valente V.L."/>
            <person name="Venter E."/>
            <person name="Venter J.C."/>
            <person name="Vicario S."/>
            <person name="Vieira F.G."/>
            <person name="Vilella A.J."/>
            <person name="Villasante A."/>
            <person name="Walenz B."/>
            <person name="Wang J."/>
            <person name="Wasserman M."/>
            <person name="Watts T."/>
            <person name="Wilson D."/>
            <person name="Wilson R.K."/>
            <person name="Wing R.A."/>
            <person name="Wolfner M.F."/>
            <person name="Wong A."/>
            <person name="Wong G.K."/>
            <person name="Wu C.I."/>
            <person name="Wu G."/>
            <person name="Yamamoto D."/>
            <person name="Yang H.P."/>
            <person name="Yang S.P."/>
            <person name="Yorke J.A."/>
            <person name="Yoshida K."/>
            <person name="Zdobnov E."/>
            <person name="Zhang P."/>
            <person name="Zhang Y."/>
            <person name="Zimin A.V."/>
            <person name="Baldwin J."/>
            <person name="Abdouelleil A."/>
            <person name="Abdulkadir J."/>
            <person name="Abebe A."/>
            <person name="Abera B."/>
            <person name="Abreu J."/>
            <person name="Acer S.C."/>
            <person name="Aftuck L."/>
            <person name="Alexander A."/>
            <person name="An P."/>
            <person name="Anderson E."/>
            <person name="Anderson S."/>
            <person name="Arachi H."/>
            <person name="Azer M."/>
            <person name="Bachantsang P."/>
            <person name="Barry A."/>
            <person name="Bayul T."/>
            <person name="Berlin A."/>
            <person name="Bessette D."/>
            <person name="Bloom T."/>
            <person name="Blye J."/>
            <person name="Boguslavskiy L."/>
            <person name="Bonnet C."/>
            <person name="Boukhgalter B."/>
            <person name="Bourzgui I."/>
            <person name="Brown A."/>
            <person name="Cahill P."/>
            <person name="Channer S."/>
            <person name="Cheshatsang Y."/>
            <person name="Chuda L."/>
            <person name="Citroen M."/>
            <person name="Collymore A."/>
            <person name="Cooke P."/>
            <person name="Costello M."/>
            <person name="D'Aco K."/>
            <person name="Daza R."/>
            <person name="De Haan G."/>
            <person name="DeGray S."/>
            <person name="DeMaso C."/>
            <person name="Dhargay N."/>
            <person name="Dooley K."/>
            <person name="Dooley E."/>
            <person name="Doricent M."/>
            <person name="Dorje P."/>
            <person name="Dorjee K."/>
            <person name="Dupes A."/>
            <person name="Elong R."/>
            <person name="Falk J."/>
            <person name="Farina A."/>
            <person name="Faro S."/>
            <person name="Ferguson D."/>
            <person name="Fisher S."/>
            <person name="Foley C.D."/>
            <person name="Franke A."/>
            <person name="Friedrich D."/>
            <person name="Gadbois L."/>
            <person name="Gearin G."/>
            <person name="Gearin C.R."/>
            <person name="Giannoukos G."/>
            <person name="Goode T."/>
            <person name="Graham J."/>
            <person name="Grandbois E."/>
            <person name="Grewal S."/>
            <person name="Gyaltsen K."/>
            <person name="Hafez N."/>
            <person name="Hagos B."/>
            <person name="Hall J."/>
            <person name="Henson C."/>
            <person name="Hollinger A."/>
            <person name="Honan T."/>
            <person name="Huard M.D."/>
            <person name="Hughes L."/>
            <person name="Hurhula B."/>
            <person name="Husby M.E."/>
            <person name="Kamat A."/>
            <person name="Kanga B."/>
            <person name="Kashin S."/>
            <person name="Khazanovich D."/>
            <person name="Kisner P."/>
            <person name="Lance K."/>
            <person name="Lara M."/>
            <person name="Lee W."/>
            <person name="Lennon N."/>
            <person name="Letendre F."/>
            <person name="LeVine R."/>
            <person name="Lipovsky A."/>
            <person name="Liu X."/>
            <person name="Liu J."/>
            <person name="Liu S."/>
            <person name="Lokyitsang T."/>
            <person name="Lokyitsang Y."/>
            <person name="Lubonja R."/>
            <person name="Lui A."/>
            <person name="MacDonald P."/>
            <person name="Magnisalis V."/>
            <person name="Maru K."/>
            <person name="Matthews C."/>
            <person name="McCusker W."/>
            <person name="McDonough S."/>
            <person name="Mehta T."/>
            <person name="Meldrim J."/>
            <person name="Meneus L."/>
            <person name="Mihai O."/>
            <person name="Mihalev A."/>
            <person name="Mihova T."/>
            <person name="Mittelman R."/>
            <person name="Mlenga V."/>
            <person name="Montmayeur A."/>
            <person name="Mulrain L."/>
            <person name="Navidi A."/>
            <person name="Naylor J."/>
            <person name="Negash T."/>
            <person name="Nguyen T."/>
            <person name="Nguyen N."/>
            <person name="Nicol R."/>
            <person name="Norbu C."/>
            <person name="Norbu N."/>
            <person name="Novod N."/>
            <person name="O'Neill B."/>
            <person name="Osman S."/>
            <person name="Markiewicz E."/>
            <person name="Oyono O.L."/>
            <person name="Patti C."/>
            <person name="Phunkhang P."/>
            <person name="Pierre F."/>
            <person name="Priest M."/>
            <person name="Raghuraman S."/>
            <person name="Rege F."/>
            <person name="Reyes R."/>
            <person name="Rise C."/>
            <person name="Rogov P."/>
            <person name="Ross K."/>
            <person name="Ryan E."/>
            <person name="Settipalli S."/>
            <person name="Shea T."/>
            <person name="Sherpa N."/>
            <person name="Shi L."/>
            <person name="Shih D."/>
            <person name="Sparrow T."/>
            <person name="Spaulding J."/>
            <person name="Stalker J."/>
            <person name="Stange-Thomann N."/>
            <person name="Stavropoulos S."/>
            <person name="Stone C."/>
            <person name="Strader C."/>
            <person name="Tesfaye S."/>
            <person name="Thomson T."/>
            <person name="Thoulutsang Y."/>
            <person name="Thoulutsang D."/>
            <person name="Topham K."/>
            <person name="Topping I."/>
            <person name="Tsamla T."/>
            <person name="Vassiliev H."/>
            <person name="Vo A."/>
            <person name="Wangchuk T."/>
            <person name="Wangdi T."/>
            <person name="Weiand M."/>
            <person name="Wilkinson J."/>
            <person name="Wilson A."/>
            <person name="Yadav S."/>
            <person name="Young G."/>
            <person name="Yu Q."/>
            <person name="Zembek L."/>
            <person name="Zhong D."/>
            <person name="Zimmer A."/>
            <person name="Zwirko Z."/>
            <person name="Jaffe D.B."/>
            <person name="Alvarez P."/>
            <person name="Brockman W."/>
            <person name="Butler J."/>
            <person name="Chin C."/>
            <person name="Gnerre S."/>
            <person name="Grabherr M."/>
            <person name="Kleber M."/>
            <person name="Mauceli E."/>
            <person name="MacCallum I."/>
        </authorList>
    </citation>
    <scope>NUCLEOTIDE SEQUENCE [LARGE SCALE GENOMIC DNA]</scope>
    <source>
        <strain evidence="4">Tucson 14024-0371.13</strain>
    </source>
</reference>
<evidence type="ECO:0000256" key="1">
    <source>
        <dbReference type="SAM" id="Phobius"/>
    </source>
</evidence>
<dbReference type="AlphaFoldDB" id="A0A0P8Y6H3"/>
<feature type="domain" description="LITAF" evidence="2">
    <location>
        <begin position="31"/>
        <end position="119"/>
    </location>
</feature>
<dbReference type="GeneID" id="6496415"/>
<keyword evidence="1" id="KW-0812">Transmembrane</keyword>
<dbReference type="Proteomes" id="UP000007801">
    <property type="component" value="Unassembled WGS sequence"/>
</dbReference>
<organism evidence="3 4">
    <name type="scientific">Drosophila ananassae</name>
    <name type="common">Fruit fly</name>
    <dbReference type="NCBI Taxonomy" id="7217"/>
    <lineage>
        <taxon>Eukaryota</taxon>
        <taxon>Metazoa</taxon>
        <taxon>Ecdysozoa</taxon>
        <taxon>Arthropoda</taxon>
        <taxon>Hexapoda</taxon>
        <taxon>Insecta</taxon>
        <taxon>Pterygota</taxon>
        <taxon>Neoptera</taxon>
        <taxon>Endopterygota</taxon>
        <taxon>Diptera</taxon>
        <taxon>Brachycera</taxon>
        <taxon>Muscomorpha</taxon>
        <taxon>Ephydroidea</taxon>
        <taxon>Drosophilidae</taxon>
        <taxon>Drosophila</taxon>
        <taxon>Sophophora</taxon>
    </lineage>
</organism>
<keyword evidence="1" id="KW-0472">Membrane</keyword>
<protein>
    <recommendedName>
        <fullName evidence="2">LITAF domain-containing protein</fullName>
    </recommendedName>
</protein>
<keyword evidence="4" id="KW-1185">Reference proteome</keyword>
<evidence type="ECO:0000313" key="3">
    <source>
        <dbReference type="EMBL" id="KPU76992.1"/>
    </source>
</evidence>